<evidence type="ECO:0000313" key="2">
    <source>
        <dbReference type="Proteomes" id="UP001597145"/>
    </source>
</evidence>
<comment type="caution">
    <text evidence="1">The sequence shown here is derived from an EMBL/GenBank/DDBJ whole genome shotgun (WGS) entry which is preliminary data.</text>
</comment>
<dbReference type="Proteomes" id="UP001597145">
    <property type="component" value="Unassembled WGS sequence"/>
</dbReference>
<dbReference type="EMBL" id="JBHUCP010000009">
    <property type="protein sequence ID" value="MFD1531025.1"/>
    <property type="molecule type" value="Genomic_DNA"/>
</dbReference>
<keyword evidence="2" id="KW-1185">Reference proteome</keyword>
<gene>
    <name evidence="1" type="ORF">ACFSCY_16420</name>
</gene>
<evidence type="ECO:0000313" key="1">
    <source>
        <dbReference type="EMBL" id="MFD1531025.1"/>
    </source>
</evidence>
<proteinExistence type="predicted"/>
<reference evidence="2" key="1">
    <citation type="journal article" date="2019" name="Int. J. Syst. Evol. Microbiol.">
        <title>The Global Catalogue of Microorganisms (GCM) 10K type strain sequencing project: providing services to taxonomists for standard genome sequencing and annotation.</title>
        <authorList>
            <consortium name="The Broad Institute Genomics Platform"/>
            <consortium name="The Broad Institute Genome Sequencing Center for Infectious Disease"/>
            <person name="Wu L."/>
            <person name="Ma J."/>
        </authorList>
    </citation>
    <scope>NUCLEOTIDE SEQUENCE [LARGE SCALE GENOMIC DNA]</scope>
    <source>
        <strain evidence="2">JCM 12165</strain>
    </source>
</reference>
<name>A0ABW4FK85_9PSEU</name>
<sequence length="152" mass="16744">MAGYLVGEDADVIFVADLQGTWVLPHGSYDDLSDWAGGENAPEMFEARGRPVQLALREGAVIHELRPYTVRKGGDPIAGKKNRKLIREIFSADGRMPDRDVSMLGEERLLRLEEALGRRLGWDPEKPVGDQVFFAHHLRAASWNCGSDGGGS</sequence>
<accession>A0ABW4FK85</accession>
<organism evidence="1 2">
    <name type="scientific">Pseudonocardia aurantiaca</name>
    <dbReference type="NCBI Taxonomy" id="75290"/>
    <lineage>
        <taxon>Bacteria</taxon>
        <taxon>Bacillati</taxon>
        <taxon>Actinomycetota</taxon>
        <taxon>Actinomycetes</taxon>
        <taxon>Pseudonocardiales</taxon>
        <taxon>Pseudonocardiaceae</taxon>
        <taxon>Pseudonocardia</taxon>
    </lineage>
</organism>
<dbReference type="RefSeq" id="WP_343971209.1">
    <property type="nucleotide sequence ID" value="NZ_BAAAJG010000002.1"/>
</dbReference>
<protein>
    <submittedName>
        <fullName evidence="1">Uncharacterized protein</fullName>
    </submittedName>
</protein>